<dbReference type="GO" id="GO:0004017">
    <property type="term" value="F:AMP kinase activity"/>
    <property type="evidence" value="ECO:0007669"/>
    <property type="project" value="UniProtKB-UniRule"/>
</dbReference>
<feature type="binding site" evidence="6">
    <location>
        <begin position="123"/>
        <end position="126"/>
    </location>
    <ligand>
        <name>AMP</name>
        <dbReference type="ChEBI" id="CHEBI:456215"/>
    </ligand>
</feature>
<keyword evidence="3 6" id="KW-0547">Nucleotide-binding</keyword>
<organism evidence="9 10">
    <name type="scientific">Streptococcus equi subsp. zooepidemicus (strain MGCS10565)</name>
    <dbReference type="NCBI Taxonomy" id="552526"/>
    <lineage>
        <taxon>Bacteria</taxon>
        <taxon>Bacillati</taxon>
        <taxon>Bacillota</taxon>
        <taxon>Bacilli</taxon>
        <taxon>Lactobacillales</taxon>
        <taxon>Streptococcaceae</taxon>
        <taxon>Streptococcus</taxon>
    </lineage>
</organism>
<dbReference type="HOGENOM" id="CLU_032354_1_2_9"/>
<feature type="binding site" evidence="6">
    <location>
        <begin position="47"/>
        <end position="52"/>
    </location>
    <ligand>
        <name>ATP</name>
        <dbReference type="ChEBI" id="CHEBI:30616"/>
    </ligand>
</feature>
<comment type="similarity">
    <text evidence="6 7">Belongs to the adenylate kinase family.</text>
</comment>
<dbReference type="Gene3D" id="3.40.50.300">
    <property type="entry name" value="P-loop containing nucleotide triphosphate hydrolases"/>
    <property type="match status" value="1"/>
</dbReference>
<dbReference type="InterPro" id="IPR006259">
    <property type="entry name" value="Adenyl_kin_sub"/>
</dbReference>
<dbReference type="Proteomes" id="UP000001873">
    <property type="component" value="Chromosome"/>
</dbReference>
<gene>
    <name evidence="6 9" type="primary">adk</name>
    <name evidence="9" type="ordered locus">Sez_0077</name>
</gene>
<dbReference type="InterPro" id="IPR000850">
    <property type="entry name" value="Adenylat/UMP-CMP_kin"/>
</dbReference>
<dbReference type="Pfam" id="PF00406">
    <property type="entry name" value="ADK"/>
    <property type="match status" value="1"/>
</dbReference>
<feature type="binding site" evidence="6">
    <location>
        <begin position="94"/>
        <end position="96"/>
    </location>
    <ligand>
        <name>AMP</name>
        <dbReference type="ChEBI" id="CHEBI:456215"/>
    </ligand>
</feature>
<comment type="subunit">
    <text evidence="6 8">Monomer.</text>
</comment>
<protein>
    <recommendedName>
        <fullName evidence="6 8">Adenylate kinase</fullName>
        <shortName evidence="6">AK</shortName>
        <ecNumber evidence="6 8">2.7.4.3</ecNumber>
    </recommendedName>
    <alternativeName>
        <fullName evidence="6">ATP-AMP transphosphorylase</fullName>
    </alternativeName>
    <alternativeName>
        <fullName evidence="6">ATP:AMP phosphotransferase</fullName>
    </alternativeName>
    <alternativeName>
        <fullName evidence="6">Adenylate monophosphate kinase</fullName>
    </alternativeName>
</protein>
<comment type="domain">
    <text evidence="6">Consists of three domains, a large central CORE domain and two small peripheral domains, NMPbind and LID, which undergo movements during catalysis. The LID domain closes over the site of phosphoryl transfer upon ATP binding. Assembling and dissambling the active center during each catalytic cycle provides an effective means to prevent ATP hydrolysis.</text>
</comment>
<keyword evidence="2 6" id="KW-0545">Nucleotide biosynthesis</keyword>
<name>B4U521_STREM</name>
<dbReference type="NCBIfam" id="NF001380">
    <property type="entry name" value="PRK00279.1-2"/>
    <property type="match status" value="1"/>
</dbReference>
<evidence type="ECO:0000256" key="7">
    <source>
        <dbReference type="RuleBase" id="RU003330"/>
    </source>
</evidence>
<sequence length="250" mass="28230">MTIRFTEPWFLSSYCHLKTKTRKTKFPIIFMSKEEKKMNLLIMGLPGAGKGTQAAKIVETFELIHISTGDMFRAAMANQTEMGVLAKSYIDKGDLVPDEVTNGIVKERLAQADIKEKGFLLDGYPRTIEQAHALDETLKALGLTLDGVINIEVDSASLIDRLSGRIINKKTGETFHKIFNPPVGDYKEEDFYQREDDKPETVKRRLDVNIAQGEPIIKHYRQAGIVRDIDGNKDISEVFADIKKVIENLK</sequence>
<dbReference type="NCBIfam" id="TIGR01351">
    <property type="entry name" value="adk"/>
    <property type="match status" value="1"/>
</dbReference>
<evidence type="ECO:0000256" key="5">
    <source>
        <dbReference type="ARBA" id="ARBA00022840"/>
    </source>
</evidence>
<dbReference type="GO" id="GO:0044209">
    <property type="term" value="P:AMP salvage"/>
    <property type="evidence" value="ECO:0007669"/>
    <property type="project" value="UniProtKB-UniRule"/>
</dbReference>
<feature type="binding site" evidence="6">
    <location>
        <begin position="174"/>
        <end position="175"/>
    </location>
    <ligand>
        <name>ATP</name>
        <dbReference type="ChEBI" id="CHEBI:30616"/>
    </ligand>
</feature>
<dbReference type="UniPathway" id="UPA00588">
    <property type="reaction ID" value="UER00649"/>
</dbReference>
<dbReference type="AlphaFoldDB" id="B4U521"/>
<dbReference type="NCBIfam" id="NF001381">
    <property type="entry name" value="PRK00279.1-3"/>
    <property type="match status" value="1"/>
</dbReference>
<dbReference type="EC" id="2.7.4.3" evidence="6 8"/>
<dbReference type="HAMAP" id="MF_00235">
    <property type="entry name" value="Adenylate_kinase_Adk"/>
    <property type="match status" value="1"/>
</dbReference>
<reference evidence="9 10" key="1">
    <citation type="journal article" date="2008" name="PLoS ONE">
        <title>Genome sequence of a lancefield group C Streptococcus zooepidemicus strain causing epidemic nephritis: new information about an old disease.</title>
        <authorList>
            <person name="Beres S.B."/>
            <person name="Sesso R."/>
            <person name="Pinto S.W.L."/>
            <person name="Hoe N.P."/>
            <person name="Porcella S.F."/>
            <person name="Deleo F.R."/>
            <person name="Musser J.M."/>
        </authorList>
    </citation>
    <scope>NUCLEOTIDE SEQUENCE [LARGE SCALE GENOMIC DNA]</scope>
    <source>
        <strain evidence="9 10">MGCS10565</strain>
    </source>
</reference>
<feature type="binding site" evidence="6">
    <location>
        <position position="73"/>
    </location>
    <ligand>
        <name>AMP</name>
        <dbReference type="ChEBI" id="CHEBI:456215"/>
    </ligand>
</feature>
<dbReference type="PRINTS" id="PR00094">
    <property type="entry name" value="ADENYLTKNASE"/>
</dbReference>
<keyword evidence="1 6" id="KW-0808">Transferase</keyword>
<comment type="catalytic activity">
    <reaction evidence="6 8">
        <text>AMP + ATP = 2 ADP</text>
        <dbReference type="Rhea" id="RHEA:12973"/>
        <dbReference type="ChEBI" id="CHEBI:30616"/>
        <dbReference type="ChEBI" id="CHEBI:456215"/>
        <dbReference type="ChEBI" id="CHEBI:456216"/>
        <dbReference type="EC" id="2.7.4.3"/>
    </reaction>
</comment>
<proteinExistence type="inferred from homology"/>
<comment type="pathway">
    <text evidence="6">Purine metabolism; AMP biosynthesis via salvage pathway; AMP from ADP: step 1/1.</text>
</comment>
<feature type="binding site" evidence="6">
    <location>
        <position position="165"/>
    </location>
    <ligand>
        <name>ATP</name>
        <dbReference type="ChEBI" id="CHEBI:30616"/>
    </ligand>
</feature>
<dbReference type="CDD" id="cd01428">
    <property type="entry name" value="ADK"/>
    <property type="match status" value="1"/>
</dbReference>
<feature type="binding site" evidence="6">
    <location>
        <position position="233"/>
    </location>
    <ligand>
        <name>ATP</name>
        <dbReference type="ChEBI" id="CHEBI:30616"/>
    </ligand>
</feature>
<dbReference type="InterPro" id="IPR027417">
    <property type="entry name" value="P-loop_NTPase"/>
</dbReference>
<keyword evidence="4 6" id="KW-0418">Kinase</keyword>
<evidence type="ECO:0000313" key="9">
    <source>
        <dbReference type="EMBL" id="ACG61460.1"/>
    </source>
</evidence>
<comment type="subcellular location">
    <subcellularLocation>
        <location evidence="6 8">Cytoplasm</location>
    </subcellularLocation>
</comment>
<comment type="function">
    <text evidence="6">Catalyzes the reversible transfer of the terminal phosphate group between ATP and AMP. Plays an important role in cellular energy homeostasis and in adenine nucleotide metabolism.</text>
</comment>
<dbReference type="GO" id="GO:0005524">
    <property type="term" value="F:ATP binding"/>
    <property type="evidence" value="ECO:0007669"/>
    <property type="project" value="UniProtKB-UniRule"/>
</dbReference>
<evidence type="ECO:0000256" key="4">
    <source>
        <dbReference type="ARBA" id="ARBA00022777"/>
    </source>
</evidence>
<evidence type="ECO:0000313" key="10">
    <source>
        <dbReference type="Proteomes" id="UP000001873"/>
    </source>
</evidence>
<evidence type="ECO:0000256" key="2">
    <source>
        <dbReference type="ARBA" id="ARBA00022727"/>
    </source>
</evidence>
<dbReference type="KEGG" id="sez:Sez_0077"/>
<dbReference type="FunFam" id="3.40.50.300:FF:000106">
    <property type="entry name" value="Adenylate kinase mitochondrial"/>
    <property type="match status" value="1"/>
</dbReference>
<accession>B4U521</accession>
<dbReference type="EMBL" id="CP001129">
    <property type="protein sequence ID" value="ACG61460.1"/>
    <property type="molecule type" value="Genomic_DNA"/>
</dbReference>
<dbReference type="NCBIfam" id="NF001382">
    <property type="entry name" value="PRK00279.1-4"/>
    <property type="match status" value="1"/>
</dbReference>
<keyword evidence="5 6" id="KW-0067">ATP-binding</keyword>
<feature type="region of interest" description="NMP" evidence="6">
    <location>
        <begin position="67"/>
        <end position="96"/>
    </location>
</feature>
<feature type="binding site" evidence="6">
    <location>
        <position position="205"/>
    </location>
    <ligand>
        <name>AMP</name>
        <dbReference type="ChEBI" id="CHEBI:456215"/>
    </ligand>
</feature>
<dbReference type="NCBIfam" id="NF011100">
    <property type="entry name" value="PRK14527.1"/>
    <property type="match status" value="1"/>
</dbReference>
<evidence type="ECO:0000256" key="1">
    <source>
        <dbReference type="ARBA" id="ARBA00022679"/>
    </source>
</evidence>
<dbReference type="SUPFAM" id="SSF52540">
    <property type="entry name" value="P-loop containing nucleoside triphosphate hydrolases"/>
    <property type="match status" value="1"/>
</dbReference>
<evidence type="ECO:0000256" key="6">
    <source>
        <dbReference type="HAMAP-Rule" id="MF_00235"/>
    </source>
</evidence>
<feature type="binding site" evidence="6">
    <location>
        <position position="68"/>
    </location>
    <ligand>
        <name>AMP</name>
        <dbReference type="ChEBI" id="CHEBI:456215"/>
    </ligand>
</feature>
<evidence type="ECO:0000256" key="3">
    <source>
        <dbReference type="ARBA" id="ARBA00022741"/>
    </source>
</evidence>
<comment type="caution">
    <text evidence="6">Lacks conserved residue(s) required for the propagation of feature annotation.</text>
</comment>
<dbReference type="PANTHER" id="PTHR23359">
    <property type="entry name" value="NUCLEOTIDE KINASE"/>
    <property type="match status" value="1"/>
</dbReference>
<dbReference type="PROSITE" id="PS00113">
    <property type="entry name" value="ADENYLATE_KINASE"/>
    <property type="match status" value="1"/>
</dbReference>
<feature type="binding site" evidence="6">
    <location>
        <position position="130"/>
    </location>
    <ligand>
        <name>AMP</name>
        <dbReference type="ChEBI" id="CHEBI:456215"/>
    </ligand>
</feature>
<dbReference type="InterPro" id="IPR033690">
    <property type="entry name" value="Adenylat_kinase_CS"/>
</dbReference>
<evidence type="ECO:0000256" key="8">
    <source>
        <dbReference type="RuleBase" id="RU003331"/>
    </source>
</evidence>
<keyword evidence="6" id="KW-0963">Cytoplasm</keyword>
<dbReference type="GO" id="GO:0005737">
    <property type="term" value="C:cytoplasm"/>
    <property type="evidence" value="ECO:0007669"/>
    <property type="project" value="UniProtKB-SubCell"/>
</dbReference>
<feature type="binding site" evidence="6">
    <location>
        <position position="194"/>
    </location>
    <ligand>
        <name>AMP</name>
        <dbReference type="ChEBI" id="CHEBI:456215"/>
    </ligand>
</feature>